<keyword evidence="1" id="KW-0472">Membrane</keyword>
<proteinExistence type="predicted"/>
<feature type="transmembrane region" description="Helical" evidence="1">
    <location>
        <begin position="30"/>
        <end position="56"/>
    </location>
</feature>
<keyword evidence="1" id="KW-1133">Transmembrane helix</keyword>
<accession>A0A068U959</accession>
<keyword evidence="3" id="KW-1185">Reference proteome</keyword>
<evidence type="ECO:0000313" key="2">
    <source>
        <dbReference type="EMBL" id="CDP04699.1"/>
    </source>
</evidence>
<dbReference type="Gramene" id="CDP04699">
    <property type="protein sequence ID" value="CDP04699"/>
    <property type="gene ID" value="GSCOC_T00018760001"/>
</dbReference>
<keyword evidence="1" id="KW-0812">Transmembrane</keyword>
<dbReference type="InParanoid" id="A0A068U959"/>
<protein>
    <recommendedName>
        <fullName evidence="4">Transmembrane protein</fullName>
    </recommendedName>
</protein>
<dbReference type="Proteomes" id="UP000295252">
    <property type="component" value="Chromosome IX"/>
</dbReference>
<dbReference type="EMBL" id="HG739097">
    <property type="protein sequence ID" value="CDP04699.1"/>
    <property type="molecule type" value="Genomic_DNA"/>
</dbReference>
<evidence type="ECO:0008006" key="4">
    <source>
        <dbReference type="Google" id="ProtNLM"/>
    </source>
</evidence>
<reference evidence="3" key="1">
    <citation type="journal article" date="2014" name="Science">
        <title>The coffee genome provides insight into the convergent evolution of caffeine biosynthesis.</title>
        <authorList>
            <person name="Denoeud F."/>
            <person name="Carretero-Paulet L."/>
            <person name="Dereeper A."/>
            <person name="Droc G."/>
            <person name="Guyot R."/>
            <person name="Pietrella M."/>
            <person name="Zheng C."/>
            <person name="Alberti A."/>
            <person name="Anthony F."/>
            <person name="Aprea G."/>
            <person name="Aury J.M."/>
            <person name="Bento P."/>
            <person name="Bernard M."/>
            <person name="Bocs S."/>
            <person name="Campa C."/>
            <person name="Cenci A."/>
            <person name="Combes M.C."/>
            <person name="Crouzillat D."/>
            <person name="Da Silva C."/>
            <person name="Daddiego L."/>
            <person name="De Bellis F."/>
            <person name="Dussert S."/>
            <person name="Garsmeur O."/>
            <person name="Gayraud T."/>
            <person name="Guignon V."/>
            <person name="Jahn K."/>
            <person name="Jamilloux V."/>
            <person name="Joet T."/>
            <person name="Labadie K."/>
            <person name="Lan T."/>
            <person name="Leclercq J."/>
            <person name="Lepelley M."/>
            <person name="Leroy T."/>
            <person name="Li L.T."/>
            <person name="Librado P."/>
            <person name="Lopez L."/>
            <person name="Munoz A."/>
            <person name="Noel B."/>
            <person name="Pallavicini A."/>
            <person name="Perrotta G."/>
            <person name="Poncet V."/>
            <person name="Pot D."/>
            <person name="Priyono X."/>
            <person name="Rigoreau M."/>
            <person name="Rouard M."/>
            <person name="Rozas J."/>
            <person name="Tranchant-Dubreuil C."/>
            <person name="VanBuren R."/>
            <person name="Zhang Q."/>
            <person name="Andrade A.C."/>
            <person name="Argout X."/>
            <person name="Bertrand B."/>
            <person name="de Kochko A."/>
            <person name="Graziosi G."/>
            <person name="Henry R.J."/>
            <person name="Jayarama X."/>
            <person name="Ming R."/>
            <person name="Nagai C."/>
            <person name="Rounsley S."/>
            <person name="Sankoff D."/>
            <person name="Giuliano G."/>
            <person name="Albert V.A."/>
            <person name="Wincker P."/>
            <person name="Lashermes P."/>
        </authorList>
    </citation>
    <scope>NUCLEOTIDE SEQUENCE [LARGE SCALE GENOMIC DNA]</scope>
    <source>
        <strain evidence="3">cv. DH200-94</strain>
    </source>
</reference>
<feature type="transmembrane region" description="Helical" evidence="1">
    <location>
        <begin position="142"/>
        <end position="159"/>
    </location>
</feature>
<gene>
    <name evidence="2" type="ORF">GSCOC_T00018760001</name>
</gene>
<organism evidence="2 3">
    <name type="scientific">Coffea canephora</name>
    <name type="common">Robusta coffee</name>
    <dbReference type="NCBI Taxonomy" id="49390"/>
    <lineage>
        <taxon>Eukaryota</taxon>
        <taxon>Viridiplantae</taxon>
        <taxon>Streptophyta</taxon>
        <taxon>Embryophyta</taxon>
        <taxon>Tracheophyta</taxon>
        <taxon>Spermatophyta</taxon>
        <taxon>Magnoliopsida</taxon>
        <taxon>eudicotyledons</taxon>
        <taxon>Gunneridae</taxon>
        <taxon>Pentapetalae</taxon>
        <taxon>asterids</taxon>
        <taxon>lamiids</taxon>
        <taxon>Gentianales</taxon>
        <taxon>Rubiaceae</taxon>
        <taxon>Ixoroideae</taxon>
        <taxon>Gardenieae complex</taxon>
        <taxon>Bertiereae - Coffeeae clade</taxon>
        <taxon>Coffeeae</taxon>
        <taxon>Coffea</taxon>
    </lineage>
</organism>
<name>A0A068U959_COFCA</name>
<evidence type="ECO:0000256" key="1">
    <source>
        <dbReference type="SAM" id="Phobius"/>
    </source>
</evidence>
<dbReference type="AlphaFoldDB" id="A0A068U959"/>
<evidence type="ECO:0000313" key="3">
    <source>
        <dbReference type="Proteomes" id="UP000295252"/>
    </source>
</evidence>
<sequence length="192" mass="21597">MAYKLNSNLKFKSCIFYIHSKLLIPEARTALLCALLCCCLLAFGGTYSLLVASGGFQSFSPLLLSSGFKDKRFGSWASGFLTHGRLSRGSHVLKLKRRIGLLSSFSRLFSFSGKSPVSSLSGFSVSSPPLCSFFMPDNHRNFFLIFTVDFFLLSVICTCRHETHKFFHRLGVHFCPRIQGFFAQKMVTRLIH</sequence>